<keyword evidence="2" id="KW-0560">Oxidoreductase</keyword>
<dbReference type="PANTHER" id="PTHR11709:SF394">
    <property type="entry name" value="FI03373P-RELATED"/>
    <property type="match status" value="1"/>
</dbReference>
<keyword evidence="8" id="KW-1185">Reference proteome</keyword>
<dbReference type="InterPro" id="IPR001117">
    <property type="entry name" value="Cu-oxidase_2nd"/>
</dbReference>
<evidence type="ECO:0000259" key="4">
    <source>
        <dbReference type="Pfam" id="PF00394"/>
    </source>
</evidence>
<dbReference type="CDD" id="cd13908">
    <property type="entry name" value="CuRO_3_MCO_like_2"/>
    <property type="match status" value="1"/>
</dbReference>
<feature type="domain" description="Plastocyanin-like" evidence="5">
    <location>
        <begin position="389"/>
        <end position="493"/>
    </location>
</feature>
<dbReference type="SUPFAM" id="SSF49503">
    <property type="entry name" value="Cupredoxins"/>
    <property type="match status" value="3"/>
</dbReference>
<evidence type="ECO:0000313" key="8">
    <source>
        <dbReference type="Proteomes" id="UP001156627"/>
    </source>
</evidence>
<feature type="domain" description="Plastocyanin-like" evidence="6">
    <location>
        <begin position="64"/>
        <end position="170"/>
    </location>
</feature>
<keyword evidence="1" id="KW-0479">Metal-binding</keyword>
<comment type="caution">
    <text evidence="7">The sequence shown here is derived from an EMBL/GenBank/DDBJ whole genome shotgun (WGS) entry which is preliminary data.</text>
</comment>
<dbReference type="Pfam" id="PF00394">
    <property type="entry name" value="Cu-oxidase"/>
    <property type="match status" value="1"/>
</dbReference>
<proteinExistence type="predicted"/>
<evidence type="ECO:0000256" key="3">
    <source>
        <dbReference type="ARBA" id="ARBA00023008"/>
    </source>
</evidence>
<dbReference type="InterPro" id="IPR006311">
    <property type="entry name" value="TAT_signal"/>
</dbReference>
<protein>
    <submittedName>
        <fullName evidence="7">Multicopper oxidase MmcO</fullName>
    </submittedName>
</protein>
<feature type="domain" description="Plastocyanin-like" evidence="4">
    <location>
        <begin position="218"/>
        <end position="320"/>
    </location>
</feature>
<dbReference type="InterPro" id="IPR011706">
    <property type="entry name" value="Cu-oxidase_C"/>
</dbReference>
<dbReference type="InterPro" id="IPR045087">
    <property type="entry name" value="Cu-oxidase_fam"/>
</dbReference>
<keyword evidence="3" id="KW-0186">Copper</keyword>
<name>A0ABQ5XF25_9GAMM</name>
<reference evidence="8" key="1">
    <citation type="journal article" date="2019" name="Int. J. Syst. Evol. Microbiol.">
        <title>The Global Catalogue of Microorganisms (GCM) 10K type strain sequencing project: providing services to taxonomists for standard genome sequencing and annotation.</title>
        <authorList>
            <consortium name="The Broad Institute Genomics Platform"/>
            <consortium name="The Broad Institute Genome Sequencing Center for Infectious Disease"/>
            <person name="Wu L."/>
            <person name="Ma J."/>
        </authorList>
    </citation>
    <scope>NUCLEOTIDE SEQUENCE [LARGE SCALE GENOMIC DNA]</scope>
    <source>
        <strain evidence="8">NBRC 111981</strain>
    </source>
</reference>
<dbReference type="InterPro" id="IPR011707">
    <property type="entry name" value="Cu-oxidase-like_N"/>
</dbReference>
<evidence type="ECO:0000313" key="7">
    <source>
        <dbReference type="EMBL" id="GLQ89836.1"/>
    </source>
</evidence>
<dbReference type="PROSITE" id="PS51318">
    <property type="entry name" value="TAT"/>
    <property type="match status" value="1"/>
</dbReference>
<evidence type="ECO:0000256" key="1">
    <source>
        <dbReference type="ARBA" id="ARBA00022723"/>
    </source>
</evidence>
<dbReference type="Proteomes" id="UP001156627">
    <property type="component" value="Unassembled WGS sequence"/>
</dbReference>
<organism evidence="7 8">
    <name type="scientific">Dyella flagellata</name>
    <dbReference type="NCBI Taxonomy" id="1867833"/>
    <lineage>
        <taxon>Bacteria</taxon>
        <taxon>Pseudomonadati</taxon>
        <taxon>Pseudomonadota</taxon>
        <taxon>Gammaproteobacteria</taxon>
        <taxon>Lysobacterales</taxon>
        <taxon>Rhodanobacteraceae</taxon>
        <taxon>Dyella</taxon>
    </lineage>
</organism>
<dbReference type="RefSeq" id="WP_284333273.1">
    <property type="nucleotide sequence ID" value="NZ_BSOA01000043.1"/>
</dbReference>
<evidence type="ECO:0000256" key="2">
    <source>
        <dbReference type="ARBA" id="ARBA00023002"/>
    </source>
</evidence>
<dbReference type="Pfam" id="PF07731">
    <property type="entry name" value="Cu-oxidase_2"/>
    <property type="match status" value="1"/>
</dbReference>
<dbReference type="EMBL" id="BSOA01000043">
    <property type="protein sequence ID" value="GLQ89836.1"/>
    <property type="molecule type" value="Genomic_DNA"/>
</dbReference>
<evidence type="ECO:0000259" key="6">
    <source>
        <dbReference type="Pfam" id="PF07732"/>
    </source>
</evidence>
<dbReference type="Gene3D" id="2.60.40.420">
    <property type="entry name" value="Cupredoxins - blue copper proteins"/>
    <property type="match status" value="3"/>
</dbReference>
<dbReference type="Pfam" id="PF07732">
    <property type="entry name" value="Cu-oxidase_3"/>
    <property type="match status" value="1"/>
</dbReference>
<accession>A0ABQ5XF25</accession>
<evidence type="ECO:0000259" key="5">
    <source>
        <dbReference type="Pfam" id="PF07731"/>
    </source>
</evidence>
<gene>
    <name evidence="7" type="primary">mmcO</name>
    <name evidence="7" type="ORF">GCM10007898_34110</name>
</gene>
<dbReference type="InterPro" id="IPR008972">
    <property type="entry name" value="Cupredoxin"/>
</dbReference>
<dbReference type="PANTHER" id="PTHR11709">
    <property type="entry name" value="MULTI-COPPER OXIDASE"/>
    <property type="match status" value="1"/>
</dbReference>
<sequence length="496" mass="54695">MPIDRRDFLKLGGLAALAGGLPVLGRANSLAATSMAPAAVPQGKADYTLRIARSLVELAPDHIVSTTTYNGQFPGPLIRLKEGQRVVVDVYNDTAVPEQLHWHGQAVPMAIDGAAEEGSPYIAPHGMRRLSFVPGPSGFRFYHTHVVAGSDLTLGQYSGQVGPVYIEPRHEPGSYDQEVFLVLKEFDPYFSKGGDMAMDFLRPSEREPSLEERGESAMKASLASGKAKGYEVGYQAFAINGRMLGSGEPIRVKPGERLLLHVLNGSATEIRSLALPGHTFKVVALDGNPVPHPAEVPVLWIGTAERISAMVEMNHPGTWILGDLDDDDRGHGMGIVVEYAGHRGKPQWIKPSPYAWDYRRFALSNAKSAEPDEIIEMTFAKQNAAINGFNRWTINDVAFDMQAMKPIFHLKYGKRYRLRMHNASDDIHPMHLHRHSFEITRIAGQPIGGLIKDVAMLGGYQSMDIDFTADQRGLSLFHCHMQLHMDFGFMTLFDCA</sequence>